<dbReference type="PANTHER" id="PTHR40761">
    <property type="entry name" value="CONSERVED INTEGRAL MEMBRANE ALANINE VALINE AND LEUCINE RICH PROTEIN-RELATED"/>
    <property type="match status" value="1"/>
</dbReference>
<protein>
    <recommendedName>
        <fullName evidence="4">Multidrug DMT transporter permease</fullName>
    </recommendedName>
</protein>
<feature type="transmembrane region" description="Helical" evidence="1">
    <location>
        <begin position="84"/>
        <end position="101"/>
    </location>
</feature>
<keyword evidence="1" id="KW-0472">Membrane</keyword>
<dbReference type="AlphaFoldDB" id="A0A1Q2CL96"/>
<dbReference type="RefSeq" id="WP_077685158.1">
    <property type="nucleotide sequence ID" value="NZ_CP019606.1"/>
</dbReference>
<feature type="transmembrane region" description="Helical" evidence="1">
    <location>
        <begin position="238"/>
        <end position="258"/>
    </location>
</feature>
<evidence type="ECO:0008006" key="4">
    <source>
        <dbReference type="Google" id="ProtNLM"/>
    </source>
</evidence>
<keyword evidence="1" id="KW-0812">Transmembrane</keyword>
<evidence type="ECO:0000256" key="1">
    <source>
        <dbReference type="SAM" id="Phobius"/>
    </source>
</evidence>
<dbReference type="InterPro" id="IPR037185">
    <property type="entry name" value="EmrE-like"/>
</dbReference>
<evidence type="ECO:0000313" key="3">
    <source>
        <dbReference type="Proteomes" id="UP000188145"/>
    </source>
</evidence>
<feature type="transmembrane region" description="Helical" evidence="1">
    <location>
        <begin position="113"/>
        <end position="134"/>
    </location>
</feature>
<accession>A0A1Q2CL96</accession>
<sequence>MTFEIALAIAMQVVGSFLFASGAILQSLGVKSTFDPNAVASSNQLSIKGLLSLFKIRKWLLGLLFVFLGAAIHLTALSFAPVSVVQPVGILAVPWSVLLAARIHKHKVSHKVWIAVGITVAGVIGFTVFSSLFAKGDREVTFQPVLISFLVVCAVCAVLSFFATRAAPWAKAMLWSAVGATFYGLASGLMKHAMDLVQKHNHQLTSWTFIASVAMMLACYGLGVWMIQQGYASGPAEITVGTMTTVDPFVAVLFGLIVLGEGGAMGPWPMLGMAVTGAVAVAGVVILSKEHPDAVEERERASATAEATGASGS</sequence>
<dbReference type="Proteomes" id="UP000188145">
    <property type="component" value="Chromosome"/>
</dbReference>
<reference evidence="3" key="1">
    <citation type="submission" date="2017-02" db="EMBL/GenBank/DDBJ databases">
        <title>Tessaracoccus aquaemaris sp. nov., isolated from the intestine of a Korean rockfish, Sebastes schlegelii, in a marine aquaculture pond.</title>
        <authorList>
            <person name="Tak E.J."/>
            <person name="Bae J.-W."/>
        </authorList>
    </citation>
    <scope>NUCLEOTIDE SEQUENCE [LARGE SCALE GENOMIC DNA]</scope>
    <source>
        <strain evidence="3">NSG39</strain>
    </source>
</reference>
<proteinExistence type="predicted"/>
<feature type="transmembrane region" description="Helical" evidence="1">
    <location>
        <begin position="6"/>
        <end position="25"/>
    </location>
</feature>
<dbReference type="KEGG" id="tes:BW730_04200"/>
<dbReference type="PANTHER" id="PTHR40761:SF1">
    <property type="entry name" value="CONSERVED INTEGRAL MEMBRANE ALANINE VALINE AND LEUCINE RICH PROTEIN-RELATED"/>
    <property type="match status" value="1"/>
</dbReference>
<keyword evidence="1" id="KW-1133">Transmembrane helix</keyword>
<feature type="transmembrane region" description="Helical" evidence="1">
    <location>
        <begin position="206"/>
        <end position="226"/>
    </location>
</feature>
<feature type="transmembrane region" description="Helical" evidence="1">
    <location>
        <begin position="59"/>
        <end position="78"/>
    </location>
</feature>
<feature type="transmembrane region" description="Helical" evidence="1">
    <location>
        <begin position="174"/>
        <end position="194"/>
    </location>
</feature>
<keyword evidence="3" id="KW-1185">Reference proteome</keyword>
<dbReference type="OrthoDB" id="5187629at2"/>
<evidence type="ECO:0000313" key="2">
    <source>
        <dbReference type="EMBL" id="AQP46845.1"/>
    </source>
</evidence>
<dbReference type="SUPFAM" id="SSF103481">
    <property type="entry name" value="Multidrug resistance efflux transporter EmrE"/>
    <property type="match status" value="1"/>
</dbReference>
<dbReference type="STRING" id="1332264.BW730_04200"/>
<organism evidence="2 3">
    <name type="scientific">Tessaracoccus aquimaris</name>
    <dbReference type="NCBI Taxonomy" id="1332264"/>
    <lineage>
        <taxon>Bacteria</taxon>
        <taxon>Bacillati</taxon>
        <taxon>Actinomycetota</taxon>
        <taxon>Actinomycetes</taxon>
        <taxon>Propionibacteriales</taxon>
        <taxon>Propionibacteriaceae</taxon>
        <taxon>Tessaracoccus</taxon>
    </lineage>
</organism>
<name>A0A1Q2CL96_9ACTN</name>
<gene>
    <name evidence="2" type="ORF">BW730_04200</name>
</gene>
<feature type="transmembrane region" description="Helical" evidence="1">
    <location>
        <begin position="140"/>
        <end position="162"/>
    </location>
</feature>
<feature type="transmembrane region" description="Helical" evidence="1">
    <location>
        <begin position="270"/>
        <end position="288"/>
    </location>
</feature>
<dbReference type="EMBL" id="CP019606">
    <property type="protein sequence ID" value="AQP46845.1"/>
    <property type="molecule type" value="Genomic_DNA"/>
</dbReference>